<dbReference type="EMBL" id="FMKD01000073">
    <property type="protein sequence ID" value="SCQ12875.1"/>
    <property type="molecule type" value="Genomic_DNA"/>
</dbReference>
<protein>
    <submittedName>
        <fullName evidence="1">Serine/threonine protein kinase,putative</fullName>
    </submittedName>
</protein>
<keyword evidence="2" id="KW-1185">Reference proteome</keyword>
<evidence type="ECO:0000313" key="2">
    <source>
        <dbReference type="Proteomes" id="UP000831156"/>
    </source>
</evidence>
<keyword evidence="1" id="KW-0808">Transferase</keyword>
<dbReference type="GO" id="GO:0004674">
    <property type="term" value="F:protein serine/threonine kinase activity"/>
    <property type="evidence" value="ECO:0007669"/>
    <property type="project" value="UniProtKB-KW"/>
</dbReference>
<organism evidence="1 2">
    <name type="scientific">Plasmodium gaboni</name>
    <dbReference type="NCBI Taxonomy" id="647221"/>
    <lineage>
        <taxon>Eukaryota</taxon>
        <taxon>Sar</taxon>
        <taxon>Alveolata</taxon>
        <taxon>Apicomplexa</taxon>
        <taxon>Aconoidasida</taxon>
        <taxon>Haemosporida</taxon>
        <taxon>Plasmodiidae</taxon>
        <taxon>Plasmodium</taxon>
        <taxon>Plasmodium (Laverania)</taxon>
    </lineage>
</organism>
<sequence length="231" mass="27511">MKTFILKDKLKPKDYKTLQICINVSCVNYFIKLVKRKKRKKGSRLRFKKCIDIESNRYIFRRFDKKRNEYTKKKYVQKNVLTSSNELNILNNENEMLLLSSNECSNRINLNNSSGHPCSSDNISKKCSSDNINVNDHIINNSIIYCKRVHNDIRQIENIYIEGTDDLYVPVDVYKINKDLCDIQKDIINEYNVKTNYLIDKHFCDILIFCKLKKLNKILYISYILCIYIYQ</sequence>
<gene>
    <name evidence="1" type="ORF">PGABG01_0027500</name>
</gene>
<dbReference type="Proteomes" id="UP000831156">
    <property type="component" value="Unassembled WGS sequence"/>
</dbReference>
<accession>A0ABY0KWG9</accession>
<reference evidence="1" key="1">
    <citation type="submission" date="2016-09" db="EMBL/GenBank/DDBJ databases">
        <authorList>
            <consortium name="Pathogen Informatics"/>
            <person name="Sun Q."/>
            <person name="Inoue M."/>
        </authorList>
    </citation>
    <scope>NUCLEOTIDE SEQUENCE</scope>
</reference>
<comment type="caution">
    <text evidence="1">The sequence shown here is derived from an EMBL/GenBank/DDBJ whole genome shotgun (WGS) entry which is preliminary data.</text>
</comment>
<proteinExistence type="predicted"/>
<evidence type="ECO:0000313" key="1">
    <source>
        <dbReference type="EMBL" id="SCQ12875.1"/>
    </source>
</evidence>
<keyword evidence="1" id="KW-0723">Serine/threonine-protein kinase</keyword>
<name>A0ABY0KWG9_9APIC</name>
<keyword evidence="1" id="KW-0418">Kinase</keyword>